<reference evidence="7 8" key="1">
    <citation type="submission" date="2018-09" db="EMBL/GenBank/DDBJ databases">
        <title>Nocardia yunnanensis sp. nov., an actinomycete isolated from a soil sample.</title>
        <authorList>
            <person name="Zhang J."/>
        </authorList>
    </citation>
    <scope>NUCLEOTIDE SEQUENCE [LARGE SCALE GENOMIC DNA]</scope>
    <source>
        <strain evidence="7 8">CFHS0054</strain>
    </source>
</reference>
<dbReference type="Pfam" id="PF07690">
    <property type="entry name" value="MFS_1"/>
    <property type="match status" value="1"/>
</dbReference>
<feature type="transmembrane region" description="Helical" evidence="5">
    <location>
        <begin position="69"/>
        <end position="93"/>
    </location>
</feature>
<dbReference type="PROSITE" id="PS50850">
    <property type="entry name" value="MFS"/>
    <property type="match status" value="1"/>
</dbReference>
<feature type="transmembrane region" description="Helical" evidence="5">
    <location>
        <begin position="105"/>
        <end position="124"/>
    </location>
</feature>
<accession>A0A386ZPF8</accession>
<feature type="transmembrane region" description="Helical" evidence="5">
    <location>
        <begin position="130"/>
        <end position="148"/>
    </location>
</feature>
<evidence type="ECO:0000256" key="2">
    <source>
        <dbReference type="ARBA" id="ARBA00022692"/>
    </source>
</evidence>
<organism evidence="7 8">
    <name type="scientific">Nocardia yunnanensis</name>
    <dbReference type="NCBI Taxonomy" id="2382165"/>
    <lineage>
        <taxon>Bacteria</taxon>
        <taxon>Bacillati</taxon>
        <taxon>Actinomycetota</taxon>
        <taxon>Actinomycetes</taxon>
        <taxon>Mycobacteriales</taxon>
        <taxon>Nocardiaceae</taxon>
        <taxon>Nocardia</taxon>
    </lineage>
</organism>
<dbReference type="PANTHER" id="PTHR23523">
    <property type="match status" value="1"/>
</dbReference>
<evidence type="ECO:0000313" key="8">
    <source>
        <dbReference type="Proteomes" id="UP000267164"/>
    </source>
</evidence>
<evidence type="ECO:0000313" key="7">
    <source>
        <dbReference type="EMBL" id="AYF78579.1"/>
    </source>
</evidence>
<keyword evidence="4 5" id="KW-0472">Membrane</keyword>
<feature type="transmembrane region" description="Helical" evidence="5">
    <location>
        <begin position="38"/>
        <end position="63"/>
    </location>
</feature>
<feature type="transmembrane region" description="Helical" evidence="5">
    <location>
        <begin position="396"/>
        <end position="418"/>
    </location>
</feature>
<dbReference type="PANTHER" id="PTHR23523:SF2">
    <property type="entry name" value="2-NITROIMIDAZOLE TRANSPORTER"/>
    <property type="match status" value="1"/>
</dbReference>
<dbReference type="GO" id="GO:0022857">
    <property type="term" value="F:transmembrane transporter activity"/>
    <property type="evidence" value="ECO:0007669"/>
    <property type="project" value="InterPro"/>
</dbReference>
<comment type="subcellular location">
    <subcellularLocation>
        <location evidence="1">Cell membrane</location>
        <topology evidence="1">Multi-pass membrane protein</topology>
    </subcellularLocation>
</comment>
<keyword evidence="3 5" id="KW-1133">Transmembrane helix</keyword>
<keyword evidence="2 5" id="KW-0812">Transmembrane</keyword>
<dbReference type="AlphaFoldDB" id="A0A386ZPF8"/>
<dbReference type="KEGG" id="nyu:D7D52_00370"/>
<feature type="transmembrane region" description="Helical" evidence="5">
    <location>
        <begin position="160"/>
        <end position="181"/>
    </location>
</feature>
<evidence type="ECO:0000256" key="1">
    <source>
        <dbReference type="ARBA" id="ARBA00004651"/>
    </source>
</evidence>
<dbReference type="Gene3D" id="1.20.1250.20">
    <property type="entry name" value="MFS general substrate transporter like domains"/>
    <property type="match status" value="1"/>
</dbReference>
<sequence length="428" mass="44804">MTSQRGTAPATRRPAAIDRTAIPPDHEISRRSLFEGRLLVFAAIVVSALTLRVAVTAFTPLAARIGADIGYSTAVVGVFGMLPTAMFALGGLLTPILSRRLGLELTALVAMLMTGLGSALRAIVPDTWELLAFSAFALAGMGVGNIVIPPLVKRYFSDRLALLSSVYIVMVQLGTVFPALITVPVADAHGWRISLGMWAGLAFAAVLPWVAVLRVRRGAARADVTELPSEPIEATGKVWRSPLAWGMAFMFGMTSLITYSLFTWMPTIFGDAGASASFGGSMVGLFALFGLAAALAAPIVVGRMANPFPVVIGCAVFFFIGFAGLLIAPMSAPLLWVLALGLGPSTFPMALTLINLRTRTGAGSAALSGFTQGVGYSVACTGPLVFGALHTMTGGWLAPFGFLVLAVLVLMAGGWLACKPQLLEDTWN</sequence>
<dbReference type="InterPro" id="IPR020846">
    <property type="entry name" value="MFS_dom"/>
</dbReference>
<name>A0A386ZPF8_9NOCA</name>
<evidence type="ECO:0000256" key="3">
    <source>
        <dbReference type="ARBA" id="ARBA00022989"/>
    </source>
</evidence>
<dbReference type="OrthoDB" id="5317164at2"/>
<gene>
    <name evidence="7" type="ORF">D7D52_00370</name>
</gene>
<dbReference type="GO" id="GO:0005886">
    <property type="term" value="C:plasma membrane"/>
    <property type="evidence" value="ECO:0007669"/>
    <property type="project" value="UniProtKB-SubCell"/>
</dbReference>
<feature type="transmembrane region" description="Helical" evidence="5">
    <location>
        <begin position="366"/>
        <end position="390"/>
    </location>
</feature>
<feature type="transmembrane region" description="Helical" evidence="5">
    <location>
        <begin position="308"/>
        <end position="328"/>
    </location>
</feature>
<feature type="transmembrane region" description="Helical" evidence="5">
    <location>
        <begin position="193"/>
        <end position="213"/>
    </location>
</feature>
<dbReference type="InterPro" id="IPR036259">
    <property type="entry name" value="MFS_trans_sf"/>
</dbReference>
<dbReference type="Proteomes" id="UP000267164">
    <property type="component" value="Chromosome"/>
</dbReference>
<dbReference type="SUPFAM" id="SSF103473">
    <property type="entry name" value="MFS general substrate transporter"/>
    <property type="match status" value="1"/>
</dbReference>
<dbReference type="EMBL" id="CP032568">
    <property type="protein sequence ID" value="AYF78579.1"/>
    <property type="molecule type" value="Genomic_DNA"/>
</dbReference>
<feature type="transmembrane region" description="Helical" evidence="5">
    <location>
        <begin position="282"/>
        <end position="301"/>
    </location>
</feature>
<keyword evidence="8" id="KW-1185">Reference proteome</keyword>
<dbReference type="RefSeq" id="WP_120743662.1">
    <property type="nucleotide sequence ID" value="NZ_CP032568.1"/>
</dbReference>
<dbReference type="InterPro" id="IPR011701">
    <property type="entry name" value="MFS"/>
</dbReference>
<feature type="domain" description="Major facilitator superfamily (MFS) profile" evidence="6">
    <location>
        <begin position="38"/>
        <end position="424"/>
    </location>
</feature>
<evidence type="ECO:0000256" key="4">
    <source>
        <dbReference type="ARBA" id="ARBA00023136"/>
    </source>
</evidence>
<feature type="transmembrane region" description="Helical" evidence="5">
    <location>
        <begin position="243"/>
        <end position="262"/>
    </location>
</feature>
<dbReference type="InterPro" id="IPR052524">
    <property type="entry name" value="MFS_Cyanate_Porter"/>
</dbReference>
<feature type="transmembrane region" description="Helical" evidence="5">
    <location>
        <begin position="334"/>
        <end position="354"/>
    </location>
</feature>
<evidence type="ECO:0000256" key="5">
    <source>
        <dbReference type="SAM" id="Phobius"/>
    </source>
</evidence>
<protein>
    <submittedName>
        <fullName evidence="7">MFS transporter</fullName>
    </submittedName>
</protein>
<evidence type="ECO:0000259" key="6">
    <source>
        <dbReference type="PROSITE" id="PS50850"/>
    </source>
</evidence>
<proteinExistence type="predicted"/>